<evidence type="ECO:0000256" key="5">
    <source>
        <dbReference type="ARBA" id="ARBA00023316"/>
    </source>
</evidence>
<dbReference type="GO" id="GO:0071555">
    <property type="term" value="P:cell wall organization"/>
    <property type="evidence" value="ECO:0007669"/>
    <property type="project" value="UniProtKB-KW"/>
</dbReference>
<dbReference type="Gene3D" id="3.30.300.20">
    <property type="match status" value="1"/>
</dbReference>
<dbReference type="InterPro" id="IPR032782">
    <property type="entry name" value="KhpB_N"/>
</dbReference>
<protein>
    <recommendedName>
        <fullName evidence="6">RNA-binding protein KhpB</fullName>
    </recommendedName>
    <alternativeName>
        <fullName evidence="6">RNA-binding protein EloR</fullName>
    </alternativeName>
</protein>
<comment type="subunit">
    <text evidence="6">Forms a complex with KhpA.</text>
</comment>
<reference evidence="8" key="1">
    <citation type="journal article" date="2014" name="Int. J. Syst. Evol. Microbiol.">
        <title>Complete genome sequence of Corynebacterium casei LMG S-19264T (=DSM 44701T), isolated from a smear-ripened cheese.</title>
        <authorList>
            <consortium name="US DOE Joint Genome Institute (JGI-PGF)"/>
            <person name="Walter F."/>
            <person name="Albersmeier A."/>
            <person name="Kalinowski J."/>
            <person name="Ruckert C."/>
        </authorList>
    </citation>
    <scope>NUCLEOTIDE SEQUENCE</scope>
    <source>
        <strain evidence="8">JCM 15325</strain>
    </source>
</reference>
<organism evidence="8 9">
    <name type="scientific">Sporolactobacillus putidus</name>
    <dbReference type="NCBI Taxonomy" id="492735"/>
    <lineage>
        <taxon>Bacteria</taxon>
        <taxon>Bacillati</taxon>
        <taxon>Bacillota</taxon>
        <taxon>Bacilli</taxon>
        <taxon>Bacillales</taxon>
        <taxon>Sporolactobacillaceae</taxon>
        <taxon>Sporolactobacillus</taxon>
    </lineage>
</organism>
<dbReference type="RefSeq" id="WP_188803347.1">
    <property type="nucleotide sequence ID" value="NZ_BMOK01000009.1"/>
</dbReference>
<proteinExistence type="inferred from homology"/>
<keyword evidence="2 6" id="KW-0694">RNA-binding</keyword>
<comment type="subcellular location">
    <subcellularLocation>
        <location evidence="6">Cytoplasm</location>
    </subcellularLocation>
</comment>
<dbReference type="CDD" id="cd02414">
    <property type="entry name" value="KH-II_Jag"/>
    <property type="match status" value="1"/>
</dbReference>
<dbReference type="Pfam" id="PF01424">
    <property type="entry name" value="R3H"/>
    <property type="match status" value="1"/>
</dbReference>
<comment type="caution">
    <text evidence="8">The sequence shown here is derived from an EMBL/GenBank/DDBJ whole genome shotgun (WGS) entry which is preliminary data.</text>
</comment>
<dbReference type="GO" id="GO:0005737">
    <property type="term" value="C:cytoplasm"/>
    <property type="evidence" value="ECO:0007669"/>
    <property type="project" value="UniProtKB-SubCell"/>
</dbReference>
<dbReference type="PANTHER" id="PTHR35800:SF1">
    <property type="entry name" value="RNA-BINDING PROTEIN KHPB"/>
    <property type="match status" value="1"/>
</dbReference>
<dbReference type="InterPro" id="IPR015946">
    <property type="entry name" value="KH_dom-like_a/b"/>
</dbReference>
<dbReference type="HAMAP" id="MF_00867">
    <property type="entry name" value="KhpB"/>
    <property type="match status" value="1"/>
</dbReference>
<reference evidence="8" key="2">
    <citation type="submission" date="2020-09" db="EMBL/GenBank/DDBJ databases">
        <authorList>
            <person name="Sun Q."/>
            <person name="Ohkuma M."/>
        </authorList>
    </citation>
    <scope>NUCLEOTIDE SEQUENCE</scope>
    <source>
        <strain evidence="8">JCM 15325</strain>
    </source>
</reference>
<sequence length="207" mass="23199">MREVSKYGKTVELAISSALEELNATADQAEIIVVERPRSGFLGIGSKKALVRVTLKKTPFDSGIDFLKNLIEKMEISAHVQVSDKNGRICRCQFVGHDVSQLIGKHGQTLNALQYLANLVVNKNADHRMTLMLDVGNYRETRKLALISLADRVAEKVAKTKKTYRFDPMPSFERKIIHSELAGKSLIETFSFGEEPHRYVTVAPLNK</sequence>
<keyword evidence="9" id="KW-1185">Reference proteome</keyword>
<dbReference type="PROSITE" id="PS51061">
    <property type="entry name" value="R3H"/>
    <property type="match status" value="1"/>
</dbReference>
<evidence type="ECO:0000256" key="3">
    <source>
        <dbReference type="ARBA" id="ARBA00022960"/>
    </source>
</evidence>
<dbReference type="SMART" id="SM00393">
    <property type="entry name" value="R3H"/>
    <property type="match status" value="1"/>
</dbReference>
<gene>
    <name evidence="6" type="primary">khpB</name>
    <name evidence="6" type="synonym">eloR</name>
    <name evidence="8" type="ORF">GCM10007968_22290</name>
</gene>
<dbReference type="PANTHER" id="PTHR35800">
    <property type="entry name" value="PROTEIN JAG"/>
    <property type="match status" value="1"/>
</dbReference>
<dbReference type="InterPro" id="IPR038247">
    <property type="entry name" value="Jag_N_dom_sf"/>
</dbReference>
<dbReference type="SUPFAM" id="SSF82708">
    <property type="entry name" value="R3H domain"/>
    <property type="match status" value="1"/>
</dbReference>
<dbReference type="Pfam" id="PF13083">
    <property type="entry name" value="KH_KhpA-B"/>
    <property type="match status" value="1"/>
</dbReference>
<evidence type="ECO:0000256" key="1">
    <source>
        <dbReference type="ARBA" id="ARBA00022490"/>
    </source>
</evidence>
<comment type="similarity">
    <text evidence="6">Belongs to the KhpB RNA-binding protein family.</text>
</comment>
<evidence type="ECO:0000256" key="6">
    <source>
        <dbReference type="HAMAP-Rule" id="MF_00867"/>
    </source>
</evidence>
<dbReference type="Pfam" id="PF14804">
    <property type="entry name" value="Jag_N"/>
    <property type="match status" value="1"/>
</dbReference>
<comment type="function">
    <text evidence="6">A probable RNA chaperone. Forms a complex with KhpA which binds to cellular RNA and controls its expression. Plays a role in peptidoglycan (PG) homeostasis and cell length regulation.</text>
</comment>
<dbReference type="SMART" id="SM01245">
    <property type="entry name" value="Jag_N"/>
    <property type="match status" value="1"/>
</dbReference>
<keyword evidence="5 6" id="KW-0961">Cell wall biogenesis/degradation</keyword>
<dbReference type="Proteomes" id="UP000654670">
    <property type="component" value="Unassembled WGS sequence"/>
</dbReference>
<dbReference type="EMBL" id="BMOK01000009">
    <property type="protein sequence ID" value="GGL57840.1"/>
    <property type="molecule type" value="Genomic_DNA"/>
</dbReference>
<dbReference type="GO" id="GO:0003723">
    <property type="term" value="F:RNA binding"/>
    <property type="evidence" value="ECO:0007669"/>
    <property type="project" value="UniProtKB-UniRule"/>
</dbReference>
<dbReference type="InterPro" id="IPR038008">
    <property type="entry name" value="Jag_KH"/>
</dbReference>
<dbReference type="AlphaFoldDB" id="A0A917S4E8"/>
<evidence type="ECO:0000313" key="8">
    <source>
        <dbReference type="EMBL" id="GGL57840.1"/>
    </source>
</evidence>
<dbReference type="InterPro" id="IPR001374">
    <property type="entry name" value="R3H_dom"/>
</dbReference>
<dbReference type="GO" id="GO:0008360">
    <property type="term" value="P:regulation of cell shape"/>
    <property type="evidence" value="ECO:0007669"/>
    <property type="project" value="UniProtKB-KW"/>
</dbReference>
<keyword evidence="4 6" id="KW-0143">Chaperone</keyword>
<dbReference type="GO" id="GO:0009252">
    <property type="term" value="P:peptidoglycan biosynthetic process"/>
    <property type="evidence" value="ECO:0007669"/>
    <property type="project" value="UniProtKB-UniRule"/>
</dbReference>
<dbReference type="InterPro" id="IPR039247">
    <property type="entry name" value="KhpB"/>
</dbReference>
<dbReference type="Gene3D" id="3.30.1370.50">
    <property type="entry name" value="R3H-like domain"/>
    <property type="match status" value="1"/>
</dbReference>
<evidence type="ECO:0000256" key="2">
    <source>
        <dbReference type="ARBA" id="ARBA00022884"/>
    </source>
</evidence>
<keyword evidence="1 6" id="KW-0963">Cytoplasm</keyword>
<accession>A0A917S4E8</accession>
<keyword evidence="3 6" id="KW-0133">Cell shape</keyword>
<evidence type="ECO:0000313" key="9">
    <source>
        <dbReference type="Proteomes" id="UP000654670"/>
    </source>
</evidence>
<comment type="caution">
    <text evidence="6">Lacks conserved residue(s) required for the propagation of feature annotation.</text>
</comment>
<name>A0A917S4E8_9BACL</name>
<comment type="domain">
    <text evidence="6">Has an N-terminal Jag-N domain and 2 RNA-binding domains (KH and R3H).</text>
</comment>
<dbReference type="InterPro" id="IPR036867">
    <property type="entry name" value="R3H_dom_sf"/>
</dbReference>
<dbReference type="InterPro" id="IPR034079">
    <property type="entry name" value="R3H_KhpB"/>
</dbReference>
<evidence type="ECO:0000256" key="4">
    <source>
        <dbReference type="ARBA" id="ARBA00023186"/>
    </source>
</evidence>
<evidence type="ECO:0000259" key="7">
    <source>
        <dbReference type="PROSITE" id="PS51061"/>
    </source>
</evidence>
<dbReference type="NCBIfam" id="NF041568">
    <property type="entry name" value="Jag_EloR"/>
    <property type="match status" value="1"/>
</dbReference>
<feature type="domain" description="R3H" evidence="7">
    <location>
        <begin position="140"/>
        <end position="206"/>
    </location>
</feature>
<dbReference type="Gene3D" id="3.30.30.80">
    <property type="entry name" value="probable RNA-binding protein from clostridium symbiosum atcc 14940"/>
    <property type="match status" value="1"/>
</dbReference>
<dbReference type="CDD" id="cd02644">
    <property type="entry name" value="R3H_jag"/>
    <property type="match status" value="1"/>
</dbReference>